<keyword evidence="8" id="KW-0378">Hydrolase</keyword>
<evidence type="ECO:0000256" key="5">
    <source>
        <dbReference type="ARBA" id="ARBA00023136"/>
    </source>
</evidence>
<dbReference type="AlphaFoldDB" id="A0AAE3AHL0"/>
<accession>A0AAE3AHL0</accession>
<proteinExistence type="inferred from homology"/>
<dbReference type="SMART" id="SM00244">
    <property type="entry name" value="PHB"/>
    <property type="match status" value="1"/>
</dbReference>
<evidence type="ECO:0000256" key="3">
    <source>
        <dbReference type="ARBA" id="ARBA00022692"/>
    </source>
</evidence>
<keyword evidence="8" id="KW-0645">Protease</keyword>
<evidence type="ECO:0000256" key="1">
    <source>
        <dbReference type="ARBA" id="ARBA00004370"/>
    </source>
</evidence>
<dbReference type="Proteomes" id="UP001199424">
    <property type="component" value="Unassembled WGS sequence"/>
</dbReference>
<evidence type="ECO:0000313" key="8">
    <source>
        <dbReference type="EMBL" id="MCC2136799.1"/>
    </source>
</evidence>
<dbReference type="GO" id="GO:0008233">
    <property type="term" value="F:peptidase activity"/>
    <property type="evidence" value="ECO:0007669"/>
    <property type="project" value="UniProtKB-KW"/>
</dbReference>
<sequence length="291" mass="32365">MKKKTVILLAVLILAAVCLFNSVYTVEENEYGCTVRLSKIISTTDEPGLHFKVPFLDSVKSFPKATMLYDIPPSEVLTADKQNMTVDCYVLWSVSDPLKFYQSLGNTSVAEERLNALTYNALKTVMGTLSQSNIINMDDGAARNDIYEGITTSVDTLAANYGIKVEDVKIKRFDLPEANESAVYARMISERQQIAEKYTADGNYEASLIRNDVDKQVNIIVSNAEAEAAKLQAEGEAEYMRLLGKAYNTEDKQEFYKFTQALEALKSTLNGDEKTIILGKDSDLAQILMNP</sequence>
<keyword evidence="9" id="KW-1185">Reference proteome</keyword>
<feature type="domain" description="Band 7" evidence="7">
    <location>
        <begin position="21"/>
        <end position="187"/>
    </location>
</feature>
<dbReference type="CDD" id="cd03405">
    <property type="entry name" value="SPFH_HflC"/>
    <property type="match status" value="1"/>
</dbReference>
<dbReference type="PIRSF" id="PIRSF005651">
    <property type="entry name" value="HflC"/>
    <property type="match status" value="1"/>
</dbReference>
<evidence type="ECO:0000256" key="4">
    <source>
        <dbReference type="ARBA" id="ARBA00022989"/>
    </source>
</evidence>
<keyword evidence="4" id="KW-1133">Transmembrane helix</keyword>
<dbReference type="Gene3D" id="3.30.479.30">
    <property type="entry name" value="Band 7 domain"/>
    <property type="match status" value="1"/>
</dbReference>
<dbReference type="InterPro" id="IPR010200">
    <property type="entry name" value="HflC"/>
</dbReference>
<keyword evidence="5" id="KW-0472">Membrane</keyword>
<comment type="subcellular location">
    <subcellularLocation>
        <location evidence="1">Membrane</location>
    </subcellularLocation>
</comment>
<comment type="caution">
    <text evidence="8">The sequence shown here is derived from an EMBL/GenBank/DDBJ whole genome shotgun (WGS) entry which is preliminary data.</text>
</comment>
<protein>
    <recommendedName>
        <fullName evidence="6">Protein HflC</fullName>
    </recommendedName>
</protein>
<dbReference type="GO" id="GO:0006508">
    <property type="term" value="P:proteolysis"/>
    <property type="evidence" value="ECO:0007669"/>
    <property type="project" value="UniProtKB-KW"/>
</dbReference>
<keyword evidence="3" id="KW-0812">Transmembrane</keyword>
<evidence type="ECO:0000313" key="9">
    <source>
        <dbReference type="Proteomes" id="UP001199424"/>
    </source>
</evidence>
<dbReference type="PANTHER" id="PTHR42911">
    <property type="entry name" value="MODULATOR OF FTSH PROTEASE HFLC"/>
    <property type="match status" value="1"/>
</dbReference>
<dbReference type="PANTHER" id="PTHR42911:SF1">
    <property type="entry name" value="MODULATOR OF FTSH PROTEASE HFLC"/>
    <property type="match status" value="1"/>
</dbReference>
<gene>
    <name evidence="8" type="ORF">LKD31_07190</name>
</gene>
<evidence type="ECO:0000256" key="6">
    <source>
        <dbReference type="PIRNR" id="PIRNR005651"/>
    </source>
</evidence>
<comment type="function">
    <text evidence="6">HflC and HflK could regulate a protease.</text>
</comment>
<dbReference type="InterPro" id="IPR036013">
    <property type="entry name" value="Band_7/SPFH_dom_sf"/>
</dbReference>
<dbReference type="InterPro" id="IPR001107">
    <property type="entry name" value="Band_7"/>
</dbReference>
<reference evidence="8" key="1">
    <citation type="submission" date="2021-10" db="EMBL/GenBank/DDBJ databases">
        <title>Anaerobic single-cell dispensing facilitates the cultivation of human gut bacteria.</title>
        <authorList>
            <person name="Afrizal A."/>
        </authorList>
    </citation>
    <scope>NUCLEOTIDE SEQUENCE</scope>
    <source>
        <strain evidence="8">CLA-AA-H250</strain>
    </source>
</reference>
<dbReference type="Pfam" id="PF01145">
    <property type="entry name" value="Band_7"/>
    <property type="match status" value="1"/>
</dbReference>
<dbReference type="GO" id="GO:0016020">
    <property type="term" value="C:membrane"/>
    <property type="evidence" value="ECO:0007669"/>
    <property type="project" value="UniProtKB-SubCell"/>
</dbReference>
<evidence type="ECO:0000256" key="2">
    <source>
        <dbReference type="ARBA" id="ARBA00007862"/>
    </source>
</evidence>
<dbReference type="RefSeq" id="WP_308449171.1">
    <property type="nucleotide sequence ID" value="NZ_JAJEQC010000006.1"/>
</dbReference>
<dbReference type="EMBL" id="JAJEQC010000006">
    <property type="protein sequence ID" value="MCC2136799.1"/>
    <property type="molecule type" value="Genomic_DNA"/>
</dbReference>
<comment type="similarity">
    <text evidence="2 6">Belongs to the band 7/mec-2 family. HflC subfamily.</text>
</comment>
<evidence type="ECO:0000259" key="7">
    <source>
        <dbReference type="SMART" id="SM00244"/>
    </source>
</evidence>
<organism evidence="8 9">
    <name type="scientific">Hominenteromicrobium mulieris</name>
    <dbReference type="NCBI Taxonomy" id="2885357"/>
    <lineage>
        <taxon>Bacteria</taxon>
        <taxon>Bacillati</taxon>
        <taxon>Bacillota</taxon>
        <taxon>Clostridia</taxon>
        <taxon>Eubacteriales</taxon>
        <taxon>Oscillospiraceae</taxon>
        <taxon>Hominenteromicrobium</taxon>
    </lineage>
</organism>
<dbReference type="SUPFAM" id="SSF117892">
    <property type="entry name" value="Band 7/SPFH domain"/>
    <property type="match status" value="1"/>
</dbReference>
<name>A0AAE3AHL0_9FIRM</name>